<dbReference type="NCBIfam" id="TIGR01977">
    <property type="entry name" value="am_tr_V_EF2568"/>
    <property type="match status" value="1"/>
</dbReference>
<keyword evidence="8" id="KW-0808">Transferase</keyword>
<feature type="domain" description="Aminotransferase class V" evidence="7">
    <location>
        <begin position="2"/>
        <end position="363"/>
    </location>
</feature>
<dbReference type="InterPro" id="IPR010969">
    <property type="entry name" value="Cys_dSase-rel_unknwn_funct"/>
</dbReference>
<dbReference type="InterPro" id="IPR015421">
    <property type="entry name" value="PyrdxlP-dep_Trfase_major"/>
</dbReference>
<comment type="caution">
    <text evidence="8">The sequence shown here is derived from an EMBL/GenBank/DDBJ whole genome shotgun (WGS) entry which is preliminary data.</text>
</comment>
<keyword evidence="8" id="KW-0032">Aminotransferase</keyword>
<comment type="catalytic activity">
    <reaction evidence="5">
        <text>(sulfur carrier)-H + L-cysteine = (sulfur carrier)-SH + L-alanine</text>
        <dbReference type="Rhea" id="RHEA:43892"/>
        <dbReference type="Rhea" id="RHEA-COMP:14737"/>
        <dbReference type="Rhea" id="RHEA-COMP:14739"/>
        <dbReference type="ChEBI" id="CHEBI:29917"/>
        <dbReference type="ChEBI" id="CHEBI:35235"/>
        <dbReference type="ChEBI" id="CHEBI:57972"/>
        <dbReference type="ChEBI" id="CHEBI:64428"/>
        <dbReference type="EC" id="2.8.1.7"/>
    </reaction>
</comment>
<evidence type="ECO:0000256" key="3">
    <source>
        <dbReference type="ARBA" id="ARBA00012239"/>
    </source>
</evidence>
<organism evidence="8 9">
    <name type="scientific">Candidatus Anaerotruncus excrementipullorum</name>
    <dbReference type="NCBI Taxonomy" id="2838465"/>
    <lineage>
        <taxon>Bacteria</taxon>
        <taxon>Bacillati</taxon>
        <taxon>Bacillota</taxon>
        <taxon>Clostridia</taxon>
        <taxon>Eubacteriales</taxon>
        <taxon>Oscillospiraceae</taxon>
        <taxon>Anaerotruncus</taxon>
    </lineage>
</organism>
<comment type="cofactor">
    <cofactor evidence="1 6">
        <name>pyridoxal 5'-phosphate</name>
        <dbReference type="ChEBI" id="CHEBI:597326"/>
    </cofactor>
</comment>
<comment type="similarity">
    <text evidence="2">Belongs to the class-V pyridoxal-phosphate-dependent aminotransferase family. Csd subfamily.</text>
</comment>
<dbReference type="PROSITE" id="PS00595">
    <property type="entry name" value="AA_TRANSFER_CLASS_5"/>
    <property type="match status" value="1"/>
</dbReference>
<evidence type="ECO:0000256" key="5">
    <source>
        <dbReference type="ARBA" id="ARBA00050776"/>
    </source>
</evidence>
<dbReference type="InterPro" id="IPR016454">
    <property type="entry name" value="Cysteine_dSase"/>
</dbReference>
<protein>
    <recommendedName>
        <fullName evidence="3">cysteine desulfurase</fullName>
        <ecNumber evidence="3">2.8.1.7</ecNumber>
    </recommendedName>
</protein>
<dbReference type="PANTHER" id="PTHR43586">
    <property type="entry name" value="CYSTEINE DESULFURASE"/>
    <property type="match status" value="1"/>
</dbReference>
<evidence type="ECO:0000256" key="1">
    <source>
        <dbReference type="ARBA" id="ARBA00001933"/>
    </source>
</evidence>
<dbReference type="PANTHER" id="PTHR43586:SF4">
    <property type="entry name" value="ISOPENICILLIN N EPIMERASE"/>
    <property type="match status" value="1"/>
</dbReference>
<evidence type="ECO:0000313" key="8">
    <source>
        <dbReference type="EMBL" id="HIX66061.1"/>
    </source>
</evidence>
<sequence length="376" mass="39682">MIYFDNAATTFPKPPQVGQAVAEAFTLYGANPGRSGHDLSLRTAGQVYGVREAAAEFFGAAGPEQVVFTQNCTHALNLVIHGLLRQGDHVVISDLEHNSVLRPVHTLAQQGVITYSVARTSREDGETVEAFRRCLAPNTRLILCTHGSNLVGWRLPIGALAELAAGAGVLFGVDAAQTAGVEPLDMEAMGIDFLCTAGHKGLYGPAGTGLLVTRRGGLLRPLLQGGTGSLSADYNQPELLPDRLEAGTVNTPGILGLGAGLRFLKEQGMEAVARRERAVADVLYAGLARIPRVRLLPRGALPVVSFNLEGLHSEETARLLNRAGFALRGGLHCAPLAHQKFGTLETGAVRASVGAFNTPEEARLLVQAVEKAAQTP</sequence>
<dbReference type="AlphaFoldDB" id="A0A9D1WSJ4"/>
<evidence type="ECO:0000256" key="2">
    <source>
        <dbReference type="ARBA" id="ARBA00010447"/>
    </source>
</evidence>
<reference evidence="8" key="2">
    <citation type="submission" date="2021-04" db="EMBL/GenBank/DDBJ databases">
        <authorList>
            <person name="Gilroy R."/>
        </authorList>
    </citation>
    <scope>NUCLEOTIDE SEQUENCE</scope>
    <source>
        <strain evidence="8">CHK188-5543</strain>
    </source>
</reference>
<reference evidence="8" key="1">
    <citation type="journal article" date="2021" name="PeerJ">
        <title>Extensive microbial diversity within the chicken gut microbiome revealed by metagenomics and culture.</title>
        <authorList>
            <person name="Gilroy R."/>
            <person name="Ravi A."/>
            <person name="Getino M."/>
            <person name="Pursley I."/>
            <person name="Horton D.L."/>
            <person name="Alikhan N.F."/>
            <person name="Baker D."/>
            <person name="Gharbi K."/>
            <person name="Hall N."/>
            <person name="Watson M."/>
            <person name="Adriaenssens E.M."/>
            <person name="Foster-Nyarko E."/>
            <person name="Jarju S."/>
            <person name="Secka A."/>
            <person name="Antonio M."/>
            <person name="Oren A."/>
            <person name="Chaudhuri R.R."/>
            <person name="La Ragione R."/>
            <person name="Hildebrand F."/>
            <person name="Pallen M.J."/>
        </authorList>
    </citation>
    <scope>NUCLEOTIDE SEQUENCE</scope>
    <source>
        <strain evidence="8">CHK188-5543</strain>
    </source>
</reference>
<keyword evidence="4" id="KW-0663">Pyridoxal phosphate</keyword>
<gene>
    <name evidence="8" type="ORF">H9736_07410</name>
</gene>
<dbReference type="Gene3D" id="3.40.640.10">
    <property type="entry name" value="Type I PLP-dependent aspartate aminotransferase-like (Major domain)"/>
    <property type="match status" value="1"/>
</dbReference>
<dbReference type="Gene3D" id="3.90.1150.10">
    <property type="entry name" value="Aspartate Aminotransferase, domain 1"/>
    <property type="match status" value="1"/>
</dbReference>
<dbReference type="SUPFAM" id="SSF53383">
    <property type="entry name" value="PLP-dependent transferases"/>
    <property type="match status" value="1"/>
</dbReference>
<proteinExistence type="inferred from homology"/>
<dbReference type="Pfam" id="PF00266">
    <property type="entry name" value="Aminotran_5"/>
    <property type="match status" value="1"/>
</dbReference>
<dbReference type="InterPro" id="IPR015422">
    <property type="entry name" value="PyrdxlP-dep_Trfase_small"/>
</dbReference>
<dbReference type="InterPro" id="IPR000192">
    <property type="entry name" value="Aminotrans_V_dom"/>
</dbReference>
<dbReference type="InterPro" id="IPR015424">
    <property type="entry name" value="PyrdxlP-dep_Trfase"/>
</dbReference>
<name>A0A9D1WSJ4_9FIRM</name>
<dbReference type="InterPro" id="IPR020578">
    <property type="entry name" value="Aminotrans_V_PyrdxlP_BS"/>
</dbReference>
<dbReference type="GO" id="GO:0008483">
    <property type="term" value="F:transaminase activity"/>
    <property type="evidence" value="ECO:0007669"/>
    <property type="project" value="UniProtKB-KW"/>
</dbReference>
<dbReference type="EMBL" id="DXES01000163">
    <property type="protein sequence ID" value="HIX66061.1"/>
    <property type="molecule type" value="Genomic_DNA"/>
</dbReference>
<evidence type="ECO:0000256" key="4">
    <source>
        <dbReference type="ARBA" id="ARBA00022898"/>
    </source>
</evidence>
<dbReference type="GO" id="GO:0031071">
    <property type="term" value="F:cysteine desulfurase activity"/>
    <property type="evidence" value="ECO:0007669"/>
    <property type="project" value="UniProtKB-EC"/>
</dbReference>
<accession>A0A9D1WSJ4</accession>
<evidence type="ECO:0000256" key="6">
    <source>
        <dbReference type="RuleBase" id="RU004504"/>
    </source>
</evidence>
<evidence type="ECO:0000259" key="7">
    <source>
        <dbReference type="Pfam" id="PF00266"/>
    </source>
</evidence>
<dbReference type="EC" id="2.8.1.7" evidence="3"/>
<evidence type="ECO:0000313" key="9">
    <source>
        <dbReference type="Proteomes" id="UP000886800"/>
    </source>
</evidence>
<dbReference type="PIRSF" id="PIRSF005572">
    <property type="entry name" value="NifS"/>
    <property type="match status" value="1"/>
</dbReference>
<dbReference type="Proteomes" id="UP000886800">
    <property type="component" value="Unassembled WGS sequence"/>
</dbReference>